<evidence type="ECO:0000256" key="2">
    <source>
        <dbReference type="ARBA" id="ARBA00006962"/>
    </source>
</evidence>
<evidence type="ECO:0000256" key="3">
    <source>
        <dbReference type="ARBA" id="ARBA00022676"/>
    </source>
</evidence>
<dbReference type="SUPFAM" id="SSF53756">
    <property type="entry name" value="UDP-Glycosyltransferase/glycogen phosphorylase"/>
    <property type="match status" value="1"/>
</dbReference>
<dbReference type="PANTHER" id="PTHR43025:SF3">
    <property type="entry name" value="MONOGALACTOSYLDIACYLGLYCEROL SYNTHASE 1, CHLOROPLASTIC"/>
    <property type="match status" value="1"/>
</dbReference>
<dbReference type="EMBL" id="JAAOYM010000001">
    <property type="protein sequence ID" value="NIJ12346.1"/>
    <property type="molecule type" value="Genomic_DNA"/>
</dbReference>
<dbReference type="AlphaFoldDB" id="A0A7X5UQL4"/>
<feature type="domain" description="Diacylglycerol glucosyltransferase N-terminal" evidence="7">
    <location>
        <begin position="39"/>
        <end position="187"/>
    </location>
</feature>
<dbReference type="Pfam" id="PF04101">
    <property type="entry name" value="Glyco_tran_28_C"/>
    <property type="match status" value="1"/>
</dbReference>
<feature type="domain" description="O-acyltransferase WSD1 C-terminal" evidence="8">
    <location>
        <begin position="639"/>
        <end position="782"/>
    </location>
</feature>
<reference evidence="9 10" key="1">
    <citation type="submission" date="2020-03" db="EMBL/GenBank/DDBJ databases">
        <title>Sequencing the genomes of 1000 actinobacteria strains.</title>
        <authorList>
            <person name="Klenk H.-P."/>
        </authorList>
    </citation>
    <scope>NUCLEOTIDE SEQUENCE [LARGE SCALE GENOMIC DNA]</scope>
    <source>
        <strain evidence="9 10">DSM 45685</strain>
    </source>
</reference>
<dbReference type="PANTHER" id="PTHR43025">
    <property type="entry name" value="MONOGALACTOSYLDIACYLGLYCEROL SYNTHASE"/>
    <property type="match status" value="1"/>
</dbReference>
<keyword evidence="4 9" id="KW-0808">Transferase</keyword>
<dbReference type="Pfam" id="PF03007">
    <property type="entry name" value="WS_DGAT_cat"/>
    <property type="match status" value="1"/>
</dbReference>
<evidence type="ECO:0000313" key="9">
    <source>
        <dbReference type="EMBL" id="NIJ12346.1"/>
    </source>
</evidence>
<sequence length="789" mass="84709">MTTASTRPGRLLIVSANMGEGHNATGRALHEVAERLWPGVEVHWVDVLDAMGHGTGPVFRKVYALGVERVPKLYQFFYASLWHYRWFARAAKRVIGAWSGRKLAPVLDSLRPDLVISTYPMGSTGLEWLRRHRGLTVPTGAWISDFAPHPSWVHTGVDVNLVMHRVALAPARRGVPGAPVEVSAPPVPSTFRPGDRGLARTTLGLPADGMVVLVSCGSLGFGRTDETVRELLAGDAGAYVIVVAGRNGRLRDELTDRFGGEPRVDVRGWVRDMAELMRAADVVVSNAGGATALEAIACGRALLLHNPIAGHGQANAALLAEAGLARVCAGSGELARAMSEYRRDPEALRALERAANRHATGHRLEDALRSLAAAVPTSGSRPLPPGDALFLHVDTPAVPQHVGTVLVFEPGPELTREQVASLLAGVPGVDGVLRRPGRLRGSRWVGGMRDPGELADEVTADDLAAEVDRFFSDPLDHRRAVGAARLVSGLPGGRRAVLVKVHHALGDGITLLQALLSRTDDAATLSWASRPAAPLRDTRIRADPRLLTRGLWRLARAGRAPVTPLDGQLHTPRRRHELLRLPGKQVRAAARSLGLNPTELLLALFAEALHDTPQPWQSGRFRLMVPWSLRGTENLRAAGNHTGAVSVDLPIGAMPLSGRADLLARALRERTAAGVPEAAHTVVRLLGTLPPRLHAVAARRVYRREWFNAIATVMPGPRRQVHWHGAELSAAYPVLALAPGTGLAWGALTWGRWITLSFTTTPALAPLVEGIAKHMDAALRDLAGDLGAR</sequence>
<dbReference type="Proteomes" id="UP000545493">
    <property type="component" value="Unassembled WGS sequence"/>
</dbReference>
<feature type="domain" description="O-acyltransferase WSD1-like N-terminal" evidence="5">
    <location>
        <begin position="385"/>
        <end position="557"/>
    </location>
</feature>
<dbReference type="GO" id="GO:0045017">
    <property type="term" value="P:glycerolipid biosynthetic process"/>
    <property type="evidence" value="ECO:0007669"/>
    <property type="project" value="InterPro"/>
</dbReference>
<dbReference type="InterPro" id="IPR004255">
    <property type="entry name" value="O-acyltransferase_WSD1_N"/>
</dbReference>
<dbReference type="InterPro" id="IPR007235">
    <property type="entry name" value="Glyco_trans_28_C"/>
</dbReference>
<evidence type="ECO:0000259" key="6">
    <source>
        <dbReference type="Pfam" id="PF04101"/>
    </source>
</evidence>
<comment type="similarity">
    <text evidence="2">Belongs to the glycosyltransferase 28 family.</text>
</comment>
<accession>A0A7X5UQL4</accession>
<dbReference type="InterPro" id="IPR050519">
    <property type="entry name" value="Glycosyltransf_28_UgtP"/>
</dbReference>
<evidence type="ECO:0000256" key="4">
    <source>
        <dbReference type="ARBA" id="ARBA00022679"/>
    </source>
</evidence>
<dbReference type="Gene3D" id="3.40.50.2000">
    <property type="entry name" value="Glycogen Phosphorylase B"/>
    <property type="match status" value="1"/>
</dbReference>
<dbReference type="RefSeq" id="WP_167170957.1">
    <property type="nucleotide sequence ID" value="NZ_JAAOYM010000001.1"/>
</dbReference>
<dbReference type="GO" id="GO:0004144">
    <property type="term" value="F:diacylglycerol O-acyltransferase activity"/>
    <property type="evidence" value="ECO:0007669"/>
    <property type="project" value="InterPro"/>
</dbReference>
<evidence type="ECO:0000259" key="5">
    <source>
        <dbReference type="Pfam" id="PF03007"/>
    </source>
</evidence>
<gene>
    <name evidence="9" type="ORF">FHU38_002690</name>
</gene>
<comment type="subcellular location">
    <subcellularLocation>
        <location evidence="1">Membrane</location>
    </subcellularLocation>
</comment>
<keyword evidence="3" id="KW-0328">Glycosyltransferase</keyword>
<evidence type="ECO:0000259" key="7">
    <source>
        <dbReference type="Pfam" id="PF06925"/>
    </source>
</evidence>
<dbReference type="GO" id="GO:0016020">
    <property type="term" value="C:membrane"/>
    <property type="evidence" value="ECO:0007669"/>
    <property type="project" value="UniProtKB-SubCell"/>
</dbReference>
<dbReference type="GO" id="GO:0016758">
    <property type="term" value="F:hexosyltransferase activity"/>
    <property type="evidence" value="ECO:0007669"/>
    <property type="project" value="InterPro"/>
</dbReference>
<feature type="domain" description="Glycosyl transferase family 28 C-terminal" evidence="6">
    <location>
        <begin position="211"/>
        <end position="347"/>
    </location>
</feature>
<evidence type="ECO:0000259" key="8">
    <source>
        <dbReference type="Pfam" id="PF06974"/>
    </source>
</evidence>
<protein>
    <submittedName>
        <fullName evidence="9">UDP-N-acetylglucosamine:LPS N-acetylglucosamine transferase</fullName>
    </submittedName>
</protein>
<organism evidence="9 10">
    <name type="scientific">Saccharomonospora amisosensis</name>
    <dbReference type="NCBI Taxonomy" id="1128677"/>
    <lineage>
        <taxon>Bacteria</taxon>
        <taxon>Bacillati</taxon>
        <taxon>Actinomycetota</taxon>
        <taxon>Actinomycetes</taxon>
        <taxon>Pseudonocardiales</taxon>
        <taxon>Pseudonocardiaceae</taxon>
        <taxon>Saccharomonospora</taxon>
    </lineage>
</organism>
<comment type="caution">
    <text evidence="9">The sequence shown here is derived from an EMBL/GenBank/DDBJ whole genome shotgun (WGS) entry which is preliminary data.</text>
</comment>
<evidence type="ECO:0000256" key="1">
    <source>
        <dbReference type="ARBA" id="ARBA00004370"/>
    </source>
</evidence>
<name>A0A7X5UQL4_9PSEU</name>
<evidence type="ECO:0000313" key="10">
    <source>
        <dbReference type="Proteomes" id="UP000545493"/>
    </source>
</evidence>
<dbReference type="InterPro" id="IPR009695">
    <property type="entry name" value="Diacylglyc_glucosyltr_N"/>
</dbReference>
<dbReference type="GO" id="GO:0009247">
    <property type="term" value="P:glycolipid biosynthetic process"/>
    <property type="evidence" value="ECO:0007669"/>
    <property type="project" value="InterPro"/>
</dbReference>
<keyword evidence="10" id="KW-1185">Reference proteome</keyword>
<dbReference type="Pfam" id="PF06925">
    <property type="entry name" value="MGDG_synth"/>
    <property type="match status" value="1"/>
</dbReference>
<dbReference type="Pfam" id="PF06974">
    <property type="entry name" value="WS_DGAT_C"/>
    <property type="match status" value="1"/>
</dbReference>
<proteinExistence type="inferred from homology"/>
<dbReference type="InterPro" id="IPR009721">
    <property type="entry name" value="O-acyltransferase_WSD1_C"/>
</dbReference>